<evidence type="ECO:0000313" key="7">
    <source>
        <dbReference type="EMBL" id="KAF2014421.1"/>
    </source>
</evidence>
<organism evidence="7 8">
    <name type="scientific">Aaosphaeria arxii CBS 175.79</name>
    <dbReference type="NCBI Taxonomy" id="1450172"/>
    <lineage>
        <taxon>Eukaryota</taxon>
        <taxon>Fungi</taxon>
        <taxon>Dikarya</taxon>
        <taxon>Ascomycota</taxon>
        <taxon>Pezizomycotina</taxon>
        <taxon>Dothideomycetes</taxon>
        <taxon>Pleosporomycetidae</taxon>
        <taxon>Pleosporales</taxon>
        <taxon>Pleosporales incertae sedis</taxon>
        <taxon>Aaosphaeria</taxon>
    </lineage>
</organism>
<dbReference type="PANTHER" id="PTHR43795">
    <property type="entry name" value="BIFUNCTIONAL ASPARTATE AMINOTRANSFERASE AND GLUTAMATE/ASPARTATE-PREPHENATE AMINOTRANSFERASE-RELATED"/>
    <property type="match status" value="1"/>
</dbReference>
<evidence type="ECO:0000259" key="6">
    <source>
        <dbReference type="Pfam" id="PF00155"/>
    </source>
</evidence>
<accession>A0A6A5XNS8</accession>
<dbReference type="Gene3D" id="3.40.640.10">
    <property type="entry name" value="Type I PLP-dependent aspartate aminotransferase-like (Major domain)"/>
    <property type="match status" value="1"/>
</dbReference>
<dbReference type="InterPro" id="IPR015424">
    <property type="entry name" value="PyrdxlP-dep_Trfase"/>
</dbReference>
<dbReference type="SUPFAM" id="SSF53383">
    <property type="entry name" value="PLP-dependent transferases"/>
    <property type="match status" value="1"/>
</dbReference>
<evidence type="ECO:0000256" key="2">
    <source>
        <dbReference type="ARBA" id="ARBA00007441"/>
    </source>
</evidence>
<dbReference type="InterPro" id="IPR015422">
    <property type="entry name" value="PyrdxlP-dep_Trfase_small"/>
</dbReference>
<evidence type="ECO:0000256" key="5">
    <source>
        <dbReference type="ARBA" id="ARBA00022898"/>
    </source>
</evidence>
<keyword evidence="3" id="KW-0032">Aminotransferase</keyword>
<sequence length="426" mass="46839">MSDKPDVQPKLSKRGWATVEGILPKIKDVVAERSKKVNTNIDLSTAENWLLRPELIDICKDAIAQDLLPKHFSYPKGFSGDPELLEAYAKFFNDYFAPYTPVEPSHLATAPGAMACVDTLLYNICDPGEGILTPGPYWNGFDFGFRVRSSVTPVLVSLPSFDDNFSDKLIGALEQAYENATIPIKALIITNPHNPLAVCYPKSVLEACLRFCEKHDLHFISDEIYALSIFPNPEITENHQFVSALSINLDSIGVDPSRVHVVWSMSKDFGQSGFRMGVTVTQANPGMAVGLALAANTQTSSLSAICTIKLLSSPQLPSLMKDNAERLSIAYKTLTGFFKQYDIQYFPANAGLYVFARLIDAKTWEEEAEMISKLKAAGVLVSAGKAYHGPDAEKGWARVLFAVEPEVLQEAIRRMGTVYSGIAEKS</sequence>
<dbReference type="GO" id="GO:0006520">
    <property type="term" value="P:amino acid metabolic process"/>
    <property type="evidence" value="ECO:0007669"/>
    <property type="project" value="TreeGrafter"/>
</dbReference>
<dbReference type="PRINTS" id="PR00753">
    <property type="entry name" value="ACCSYNTHASE"/>
</dbReference>
<evidence type="ECO:0000256" key="3">
    <source>
        <dbReference type="ARBA" id="ARBA00022576"/>
    </source>
</evidence>
<evidence type="ECO:0000256" key="4">
    <source>
        <dbReference type="ARBA" id="ARBA00022679"/>
    </source>
</evidence>
<keyword evidence="8" id="KW-1185">Reference proteome</keyword>
<keyword evidence="5" id="KW-0663">Pyridoxal phosphate</keyword>
<gene>
    <name evidence="7" type="ORF">BU24DRAFT_423377</name>
</gene>
<dbReference type="OrthoDB" id="7042322at2759"/>
<dbReference type="GO" id="GO:0008483">
    <property type="term" value="F:transaminase activity"/>
    <property type="evidence" value="ECO:0007669"/>
    <property type="project" value="UniProtKB-KW"/>
</dbReference>
<name>A0A6A5XNS8_9PLEO</name>
<dbReference type="GeneID" id="54285631"/>
<dbReference type="InterPro" id="IPR015421">
    <property type="entry name" value="PyrdxlP-dep_Trfase_major"/>
</dbReference>
<keyword evidence="4 7" id="KW-0808">Transferase</keyword>
<dbReference type="AlphaFoldDB" id="A0A6A5XNS8"/>
<dbReference type="Pfam" id="PF00155">
    <property type="entry name" value="Aminotran_1_2"/>
    <property type="match status" value="1"/>
</dbReference>
<dbReference type="InterPro" id="IPR050478">
    <property type="entry name" value="Ethylene_sulfur-biosynth"/>
</dbReference>
<dbReference type="CDD" id="cd00609">
    <property type="entry name" value="AAT_like"/>
    <property type="match status" value="1"/>
</dbReference>
<dbReference type="EMBL" id="ML978070">
    <property type="protein sequence ID" value="KAF2014421.1"/>
    <property type="molecule type" value="Genomic_DNA"/>
</dbReference>
<dbReference type="Proteomes" id="UP000799778">
    <property type="component" value="Unassembled WGS sequence"/>
</dbReference>
<evidence type="ECO:0000256" key="1">
    <source>
        <dbReference type="ARBA" id="ARBA00001933"/>
    </source>
</evidence>
<comment type="cofactor">
    <cofactor evidence="1">
        <name>pyridoxal 5'-phosphate</name>
        <dbReference type="ChEBI" id="CHEBI:597326"/>
    </cofactor>
</comment>
<dbReference type="RefSeq" id="XP_033382760.1">
    <property type="nucleotide sequence ID" value="XM_033528234.1"/>
</dbReference>
<dbReference type="Gene3D" id="3.90.1150.10">
    <property type="entry name" value="Aspartate Aminotransferase, domain 1"/>
    <property type="match status" value="1"/>
</dbReference>
<dbReference type="GO" id="GO:0030170">
    <property type="term" value="F:pyridoxal phosphate binding"/>
    <property type="evidence" value="ECO:0007669"/>
    <property type="project" value="InterPro"/>
</dbReference>
<reference evidence="7" key="1">
    <citation type="journal article" date="2020" name="Stud. Mycol.">
        <title>101 Dothideomycetes genomes: a test case for predicting lifestyles and emergence of pathogens.</title>
        <authorList>
            <person name="Haridas S."/>
            <person name="Albert R."/>
            <person name="Binder M."/>
            <person name="Bloem J."/>
            <person name="Labutti K."/>
            <person name="Salamov A."/>
            <person name="Andreopoulos B."/>
            <person name="Baker S."/>
            <person name="Barry K."/>
            <person name="Bills G."/>
            <person name="Bluhm B."/>
            <person name="Cannon C."/>
            <person name="Castanera R."/>
            <person name="Culley D."/>
            <person name="Daum C."/>
            <person name="Ezra D."/>
            <person name="Gonzalez J."/>
            <person name="Henrissat B."/>
            <person name="Kuo A."/>
            <person name="Liang C."/>
            <person name="Lipzen A."/>
            <person name="Lutzoni F."/>
            <person name="Magnuson J."/>
            <person name="Mondo S."/>
            <person name="Nolan M."/>
            <person name="Ohm R."/>
            <person name="Pangilinan J."/>
            <person name="Park H.-J."/>
            <person name="Ramirez L."/>
            <person name="Alfaro M."/>
            <person name="Sun H."/>
            <person name="Tritt A."/>
            <person name="Yoshinaga Y."/>
            <person name="Zwiers L.-H."/>
            <person name="Turgeon B."/>
            <person name="Goodwin S."/>
            <person name="Spatafora J."/>
            <person name="Crous P."/>
            <person name="Grigoriev I."/>
        </authorList>
    </citation>
    <scope>NUCLEOTIDE SEQUENCE</scope>
    <source>
        <strain evidence="7">CBS 175.79</strain>
    </source>
</reference>
<protein>
    <submittedName>
        <fullName evidence="7">PLP-dependent transferase</fullName>
    </submittedName>
</protein>
<comment type="similarity">
    <text evidence="2">Belongs to the class-I pyridoxal-phosphate-dependent aminotransferase family.</text>
</comment>
<evidence type="ECO:0000313" key="8">
    <source>
        <dbReference type="Proteomes" id="UP000799778"/>
    </source>
</evidence>
<proteinExistence type="inferred from homology"/>
<feature type="domain" description="Aminotransferase class I/classII large" evidence="6">
    <location>
        <begin position="78"/>
        <end position="414"/>
    </location>
</feature>
<dbReference type="InterPro" id="IPR004839">
    <property type="entry name" value="Aminotransferase_I/II_large"/>
</dbReference>
<dbReference type="PANTHER" id="PTHR43795:SF32">
    <property type="entry name" value="AMINOTRANSFERASE GLII-RELATED"/>
    <property type="match status" value="1"/>
</dbReference>